<dbReference type="PROSITE" id="PS51257">
    <property type="entry name" value="PROKAR_LIPOPROTEIN"/>
    <property type="match status" value="1"/>
</dbReference>
<name>A0A8X7USC5_BRACI</name>
<proteinExistence type="predicted"/>
<dbReference type="Proteomes" id="UP000886595">
    <property type="component" value="Unassembled WGS sequence"/>
</dbReference>
<keyword evidence="2" id="KW-1185">Reference proteome</keyword>
<dbReference type="EMBL" id="JAAMPC010000010">
    <property type="protein sequence ID" value="KAG2289022.1"/>
    <property type="molecule type" value="Genomic_DNA"/>
</dbReference>
<organism evidence="1 2">
    <name type="scientific">Brassica carinata</name>
    <name type="common">Ethiopian mustard</name>
    <name type="synonym">Abyssinian cabbage</name>
    <dbReference type="NCBI Taxonomy" id="52824"/>
    <lineage>
        <taxon>Eukaryota</taxon>
        <taxon>Viridiplantae</taxon>
        <taxon>Streptophyta</taxon>
        <taxon>Embryophyta</taxon>
        <taxon>Tracheophyta</taxon>
        <taxon>Spermatophyta</taxon>
        <taxon>Magnoliopsida</taxon>
        <taxon>eudicotyledons</taxon>
        <taxon>Gunneridae</taxon>
        <taxon>Pentapetalae</taxon>
        <taxon>rosids</taxon>
        <taxon>malvids</taxon>
        <taxon>Brassicales</taxon>
        <taxon>Brassicaceae</taxon>
        <taxon>Brassiceae</taxon>
        <taxon>Brassica</taxon>
    </lineage>
</organism>
<reference evidence="1 2" key="1">
    <citation type="submission" date="2020-02" db="EMBL/GenBank/DDBJ databases">
        <authorList>
            <person name="Ma Q."/>
            <person name="Huang Y."/>
            <person name="Song X."/>
            <person name="Pei D."/>
        </authorList>
    </citation>
    <scope>NUCLEOTIDE SEQUENCE [LARGE SCALE GENOMIC DNA]</scope>
    <source>
        <strain evidence="1">Sxm20200214</strain>
        <tissue evidence="1">Leaf</tissue>
    </source>
</reference>
<gene>
    <name evidence="1" type="ORF">Bca52824_048626</name>
</gene>
<protein>
    <submittedName>
        <fullName evidence="1">Uncharacterized protein</fullName>
    </submittedName>
</protein>
<comment type="caution">
    <text evidence="1">The sequence shown here is derived from an EMBL/GenBank/DDBJ whole genome shotgun (WGS) entry which is preliminary data.</text>
</comment>
<sequence length="154" mass="16747">MATLKEYRYSGEISYFSRTQWSPSPATSSCYDRAPSSSSSLTSHVFSSSCGLLRDPPPQVLVSSAVTNFLTSLAAVTTIPRLLQFSTTDVALFFLVVQLKAVLHHGISCRHSSSPRRDVTRTELLPPWRSVSISATLLHHGALRSGHHSSSSVS</sequence>
<dbReference type="AlphaFoldDB" id="A0A8X7USC5"/>
<evidence type="ECO:0000313" key="2">
    <source>
        <dbReference type="Proteomes" id="UP000886595"/>
    </source>
</evidence>
<evidence type="ECO:0000313" key="1">
    <source>
        <dbReference type="EMBL" id="KAG2289022.1"/>
    </source>
</evidence>
<accession>A0A8X7USC5</accession>